<evidence type="ECO:0000313" key="1">
    <source>
        <dbReference type="EMBL" id="KAJ1916059.1"/>
    </source>
</evidence>
<sequence length="218" mass="25254">MVKFKASKEMDNDTTSNTAEKLQQLYAKELGSSKLAKIFENPSTFEIGAGKKYSKIPGIDFQYVIAKYVLATKYPKYSQVEQNLSNPRIKLWIGRYMALGKYLVWCIFDQCNKANFAGANAETREQEERIVTNATSDEINMALEKVVKHFYQVFYTIYGMIELRFNVEDAFSVFMQHFSDHIKDDMTEGYDHVKAAEKIFETFATQKMVDDIKQILNF</sequence>
<protein>
    <submittedName>
        <fullName evidence="1">Uncharacterized protein</fullName>
    </submittedName>
</protein>
<evidence type="ECO:0000313" key="2">
    <source>
        <dbReference type="Proteomes" id="UP001150538"/>
    </source>
</evidence>
<gene>
    <name evidence="1" type="ORF">H4219_003991</name>
</gene>
<comment type="caution">
    <text evidence="1">The sequence shown here is derived from an EMBL/GenBank/DDBJ whole genome shotgun (WGS) entry which is preliminary data.</text>
</comment>
<dbReference type="EMBL" id="JANBPU010000117">
    <property type="protein sequence ID" value="KAJ1916059.1"/>
    <property type="molecule type" value="Genomic_DNA"/>
</dbReference>
<reference evidence="1" key="1">
    <citation type="submission" date="2022-07" db="EMBL/GenBank/DDBJ databases">
        <title>Phylogenomic reconstructions and comparative analyses of Kickxellomycotina fungi.</title>
        <authorList>
            <person name="Reynolds N.K."/>
            <person name="Stajich J.E."/>
            <person name="Barry K."/>
            <person name="Grigoriev I.V."/>
            <person name="Crous P."/>
            <person name="Smith M.E."/>
        </authorList>
    </citation>
    <scope>NUCLEOTIDE SEQUENCE</scope>
    <source>
        <strain evidence="1">NBRC 100468</strain>
    </source>
</reference>
<keyword evidence="2" id="KW-1185">Reference proteome</keyword>
<dbReference type="Proteomes" id="UP001150538">
    <property type="component" value="Unassembled WGS sequence"/>
</dbReference>
<accession>A0A9W8DM48</accession>
<organism evidence="1 2">
    <name type="scientific">Mycoemilia scoparia</name>
    <dbReference type="NCBI Taxonomy" id="417184"/>
    <lineage>
        <taxon>Eukaryota</taxon>
        <taxon>Fungi</taxon>
        <taxon>Fungi incertae sedis</taxon>
        <taxon>Zoopagomycota</taxon>
        <taxon>Kickxellomycotina</taxon>
        <taxon>Kickxellomycetes</taxon>
        <taxon>Kickxellales</taxon>
        <taxon>Kickxellaceae</taxon>
        <taxon>Mycoemilia</taxon>
    </lineage>
</organism>
<proteinExistence type="predicted"/>
<name>A0A9W8DM48_9FUNG</name>
<dbReference type="AlphaFoldDB" id="A0A9W8DM48"/>